<evidence type="ECO:0000256" key="4">
    <source>
        <dbReference type="ARBA" id="ARBA00022989"/>
    </source>
</evidence>
<evidence type="ECO:0000256" key="2">
    <source>
        <dbReference type="ARBA" id="ARBA00022448"/>
    </source>
</evidence>
<name>N1QAH4_PSEFD</name>
<dbReference type="RefSeq" id="XP_007920075.1">
    <property type="nucleotide sequence ID" value="XM_007921884.1"/>
</dbReference>
<comment type="subcellular location">
    <subcellularLocation>
        <location evidence="1">Membrane</location>
        <topology evidence="1">Multi-pass membrane protein</topology>
    </subcellularLocation>
</comment>
<feature type="transmembrane region" description="Helical" evidence="7">
    <location>
        <begin position="148"/>
        <end position="171"/>
    </location>
</feature>
<dbReference type="GeneID" id="19339967"/>
<feature type="region of interest" description="Disordered" evidence="6">
    <location>
        <begin position="1"/>
        <end position="39"/>
    </location>
</feature>
<feature type="transmembrane region" description="Helical" evidence="7">
    <location>
        <begin position="382"/>
        <end position="406"/>
    </location>
</feature>
<dbReference type="KEGG" id="pfj:MYCFIDRAFT_51266"/>
<dbReference type="PANTHER" id="PTHR43791">
    <property type="entry name" value="PERMEASE-RELATED"/>
    <property type="match status" value="1"/>
</dbReference>
<accession>N1QAH4</accession>
<dbReference type="GO" id="GO:0016020">
    <property type="term" value="C:membrane"/>
    <property type="evidence" value="ECO:0007669"/>
    <property type="project" value="UniProtKB-SubCell"/>
</dbReference>
<dbReference type="Gene3D" id="1.20.1250.20">
    <property type="entry name" value="MFS general substrate transporter like domains"/>
    <property type="match status" value="2"/>
</dbReference>
<evidence type="ECO:0000313" key="9">
    <source>
        <dbReference type="EMBL" id="EME88866.1"/>
    </source>
</evidence>
<dbReference type="AlphaFoldDB" id="N1QAH4"/>
<dbReference type="VEuPathDB" id="FungiDB:MYCFIDRAFT_51266"/>
<evidence type="ECO:0000256" key="5">
    <source>
        <dbReference type="ARBA" id="ARBA00023136"/>
    </source>
</evidence>
<dbReference type="HOGENOM" id="CLU_001265_0_1_1"/>
<dbReference type="Proteomes" id="UP000016932">
    <property type="component" value="Unassembled WGS sequence"/>
</dbReference>
<feature type="transmembrane region" description="Helical" evidence="7">
    <location>
        <begin position="216"/>
        <end position="238"/>
    </location>
</feature>
<feature type="transmembrane region" description="Helical" evidence="7">
    <location>
        <begin position="329"/>
        <end position="348"/>
    </location>
</feature>
<organism evidence="9 10">
    <name type="scientific">Pseudocercospora fijiensis (strain CIRAD86)</name>
    <name type="common">Black leaf streak disease fungus</name>
    <name type="synonym">Mycosphaerella fijiensis</name>
    <dbReference type="NCBI Taxonomy" id="383855"/>
    <lineage>
        <taxon>Eukaryota</taxon>
        <taxon>Fungi</taxon>
        <taxon>Dikarya</taxon>
        <taxon>Ascomycota</taxon>
        <taxon>Pezizomycotina</taxon>
        <taxon>Dothideomycetes</taxon>
        <taxon>Dothideomycetidae</taxon>
        <taxon>Mycosphaerellales</taxon>
        <taxon>Mycosphaerellaceae</taxon>
        <taxon>Pseudocercospora</taxon>
    </lineage>
</organism>
<keyword evidence="4 7" id="KW-1133">Transmembrane helix</keyword>
<evidence type="ECO:0000256" key="6">
    <source>
        <dbReference type="SAM" id="MobiDB-lite"/>
    </source>
</evidence>
<dbReference type="Pfam" id="PF07690">
    <property type="entry name" value="MFS_1"/>
    <property type="match status" value="1"/>
</dbReference>
<keyword evidence="2" id="KW-0813">Transport</keyword>
<evidence type="ECO:0000256" key="7">
    <source>
        <dbReference type="SAM" id="Phobius"/>
    </source>
</evidence>
<dbReference type="eggNOG" id="KOG2533">
    <property type="taxonomic scope" value="Eukaryota"/>
</dbReference>
<dbReference type="EMBL" id="KB446555">
    <property type="protein sequence ID" value="EME88866.1"/>
    <property type="molecule type" value="Genomic_DNA"/>
</dbReference>
<dbReference type="OrthoDB" id="2962993at2759"/>
<evidence type="ECO:0000259" key="8">
    <source>
        <dbReference type="PROSITE" id="PS50850"/>
    </source>
</evidence>
<evidence type="ECO:0000256" key="1">
    <source>
        <dbReference type="ARBA" id="ARBA00004141"/>
    </source>
</evidence>
<dbReference type="PANTHER" id="PTHR43791:SF18">
    <property type="entry name" value="NICOTINIC ACID TRANSPORTER TNA1, PUTATIVE (AFU_ORTHOLOGUE AFUA_3G03820)-RELATED"/>
    <property type="match status" value="1"/>
</dbReference>
<protein>
    <recommendedName>
        <fullName evidence="8">Major facilitator superfamily (MFS) profile domain-containing protein</fullName>
    </recommendedName>
</protein>
<dbReference type="InterPro" id="IPR011701">
    <property type="entry name" value="MFS"/>
</dbReference>
<keyword evidence="10" id="KW-1185">Reference proteome</keyword>
<dbReference type="PROSITE" id="PS50850">
    <property type="entry name" value="MFS"/>
    <property type="match status" value="1"/>
</dbReference>
<gene>
    <name evidence="9" type="ORF">MYCFIDRAFT_51266</name>
</gene>
<feature type="transmembrane region" description="Helical" evidence="7">
    <location>
        <begin position="53"/>
        <end position="70"/>
    </location>
</feature>
<feature type="domain" description="Major facilitator superfamily (MFS) profile" evidence="8">
    <location>
        <begin position="57"/>
        <end position="478"/>
    </location>
</feature>
<feature type="transmembrane region" description="Helical" evidence="7">
    <location>
        <begin position="418"/>
        <end position="440"/>
    </location>
</feature>
<dbReference type="InterPro" id="IPR036259">
    <property type="entry name" value="MFS_trans_sf"/>
</dbReference>
<feature type="transmembrane region" description="Helical" evidence="7">
    <location>
        <begin position="355"/>
        <end position="376"/>
    </location>
</feature>
<dbReference type="FunFam" id="1.20.1250.20:FF:000034">
    <property type="entry name" value="MFS general substrate transporter"/>
    <property type="match status" value="1"/>
</dbReference>
<reference evidence="9 10" key="1">
    <citation type="journal article" date="2012" name="PLoS Pathog.">
        <title>Diverse lifestyles and strategies of plant pathogenesis encoded in the genomes of eighteen Dothideomycetes fungi.</title>
        <authorList>
            <person name="Ohm R.A."/>
            <person name="Feau N."/>
            <person name="Henrissat B."/>
            <person name="Schoch C.L."/>
            <person name="Horwitz B.A."/>
            <person name="Barry K.W."/>
            <person name="Condon B.J."/>
            <person name="Copeland A.C."/>
            <person name="Dhillon B."/>
            <person name="Glaser F."/>
            <person name="Hesse C.N."/>
            <person name="Kosti I."/>
            <person name="LaButti K."/>
            <person name="Lindquist E.A."/>
            <person name="Lucas S."/>
            <person name="Salamov A.A."/>
            <person name="Bradshaw R.E."/>
            <person name="Ciuffetti L."/>
            <person name="Hamelin R.C."/>
            <person name="Kema G.H.J."/>
            <person name="Lawrence C."/>
            <person name="Scott J.A."/>
            <person name="Spatafora J.W."/>
            <person name="Turgeon B.G."/>
            <person name="de Wit P.J.G.M."/>
            <person name="Zhong S."/>
            <person name="Goodwin S.B."/>
            <person name="Grigoriev I.V."/>
        </authorList>
    </citation>
    <scope>NUCLEOTIDE SEQUENCE [LARGE SCALE GENOMIC DNA]</scope>
    <source>
        <strain evidence="9 10">CIRAD86</strain>
    </source>
</reference>
<feature type="transmembrane region" description="Helical" evidence="7">
    <location>
        <begin position="96"/>
        <end position="116"/>
    </location>
</feature>
<sequence>MSAPNEKKDVTAFESTDHSTDAVEKATPPYGGLDETDLPDYHDKQTARILRKVDFRLVPMLTLLYLLAFLDRGNIGNAKVAGMNEDLNLTGAEYNLALTVFFFPYAIFEVPSNIVLKLIRPSVWMMILMVSWGIVMTCQGLVQNHNHLYVTRILLGLTESGFFPAATYLLTTWYCRFEVQTRLAVFFSAASLAGAFSGLLAFGIEKMEGVGGLEGWRWIFILEGIVTVVIGASLYWTLPDSPATCSFLTPEEKSIIDRRLMQDAGTKAGHVNTHDGFQWHFLREALLEWKIWFAVIIYWGNSICLYGFTYSAPTIIKELGYKTWEAQLLTVPIYVLGAISTVFFSWLADKKQTRWPFIIGPYAVGACCFIALLSIPHPRYPGLTYAFLFGIPAGVYPPLITILSWVGNNLAPTWKRAVGMALLISVGNLGGAIGSNIYLTSQAPKYPLGFGLCLGILTAAIICTLLLRIAYSRINKQRDLMGEEEVKERYTEAQLLDMGDKSPLYRYVT</sequence>
<proteinExistence type="predicted"/>
<feature type="compositionally biased region" description="Basic and acidic residues" evidence="6">
    <location>
        <begin position="1"/>
        <end position="24"/>
    </location>
</feature>
<feature type="transmembrane region" description="Helical" evidence="7">
    <location>
        <begin position="123"/>
        <end position="142"/>
    </location>
</feature>
<dbReference type="InterPro" id="IPR020846">
    <property type="entry name" value="MFS_dom"/>
</dbReference>
<feature type="transmembrane region" description="Helical" evidence="7">
    <location>
        <begin position="183"/>
        <end position="204"/>
    </location>
</feature>
<evidence type="ECO:0000256" key="3">
    <source>
        <dbReference type="ARBA" id="ARBA00022692"/>
    </source>
</evidence>
<keyword evidence="3 7" id="KW-0812">Transmembrane</keyword>
<dbReference type="SUPFAM" id="SSF103473">
    <property type="entry name" value="MFS general substrate transporter"/>
    <property type="match status" value="1"/>
</dbReference>
<dbReference type="GO" id="GO:0022857">
    <property type="term" value="F:transmembrane transporter activity"/>
    <property type="evidence" value="ECO:0007669"/>
    <property type="project" value="InterPro"/>
</dbReference>
<feature type="transmembrane region" description="Helical" evidence="7">
    <location>
        <begin position="291"/>
        <end position="309"/>
    </location>
</feature>
<feature type="transmembrane region" description="Helical" evidence="7">
    <location>
        <begin position="446"/>
        <end position="471"/>
    </location>
</feature>
<dbReference type="FunFam" id="1.20.1250.20:FF:000013">
    <property type="entry name" value="MFS general substrate transporter"/>
    <property type="match status" value="1"/>
</dbReference>
<evidence type="ECO:0000313" key="10">
    <source>
        <dbReference type="Proteomes" id="UP000016932"/>
    </source>
</evidence>
<keyword evidence="5 7" id="KW-0472">Membrane</keyword>